<dbReference type="SUPFAM" id="SSF53178">
    <property type="entry name" value="Peptidyl-tRNA hydrolase-like"/>
    <property type="match status" value="1"/>
</dbReference>
<dbReference type="PROSITE" id="PS01196">
    <property type="entry name" value="PEPT_TRNA_HYDROL_2"/>
    <property type="match status" value="1"/>
</dbReference>
<dbReference type="Pfam" id="PF01195">
    <property type="entry name" value="Pept_tRNA_hydro"/>
    <property type="match status" value="1"/>
</dbReference>
<evidence type="ECO:0000256" key="4">
    <source>
        <dbReference type="ARBA" id="ARBA00022884"/>
    </source>
</evidence>
<dbReference type="InterPro" id="IPR001328">
    <property type="entry name" value="Pept_tRNA_hydro"/>
</dbReference>
<comment type="similarity">
    <text evidence="5">Belongs to the PTH family.</text>
</comment>
<dbReference type="PANTHER" id="PTHR17224:SF1">
    <property type="entry name" value="PEPTIDYL-TRNA HYDROLASE"/>
    <property type="match status" value="1"/>
</dbReference>
<evidence type="ECO:0000313" key="6">
    <source>
        <dbReference type="EMBL" id="KAF6016006.1"/>
    </source>
</evidence>
<keyword evidence="4" id="KW-0694">RNA-binding</keyword>
<dbReference type="EC" id="3.1.1.29" evidence="1"/>
<dbReference type="EMBL" id="JABCYN010000004">
    <property type="protein sequence ID" value="KAF6016006.1"/>
    <property type="molecule type" value="Genomic_DNA"/>
</dbReference>
<proteinExistence type="inferred from homology"/>
<keyword evidence="2" id="KW-0820">tRNA-binding</keyword>
<keyword evidence="8" id="KW-1185">Reference proteome</keyword>
<reference evidence="6 9" key="2">
    <citation type="journal article" date="2020" name="Appl. Microbiol. Biotechnol.">
        <title>Targeted gene deletion in Brettanomyces bruxellensis with an expression-free CRISPR-Cas9 system.</title>
        <authorList>
            <person name="Varela C."/>
            <person name="Bartel C."/>
            <person name="Onetto C."/>
            <person name="Borneman A."/>
        </authorList>
    </citation>
    <scope>NUCLEOTIDE SEQUENCE [LARGE SCALE GENOMIC DNA]</scope>
    <source>
        <strain evidence="6 9">AWRI1613</strain>
    </source>
</reference>
<protein>
    <recommendedName>
        <fullName evidence="1">peptidyl-tRNA hydrolase</fullName>
        <ecNumber evidence="1">3.1.1.29</ecNumber>
    </recommendedName>
</protein>
<gene>
    <name evidence="7" type="ORF">DEBR0S1_16512G</name>
    <name evidence="6" type="ORF">HII12_000279</name>
</gene>
<evidence type="ECO:0000256" key="3">
    <source>
        <dbReference type="ARBA" id="ARBA00022801"/>
    </source>
</evidence>
<evidence type="ECO:0000313" key="9">
    <source>
        <dbReference type="Proteomes" id="UP000568158"/>
    </source>
</evidence>
<dbReference type="InterPro" id="IPR018171">
    <property type="entry name" value="Pept_tRNA_hydro_CS"/>
</dbReference>
<dbReference type="Proteomes" id="UP000568158">
    <property type="component" value="Unassembled WGS sequence"/>
</dbReference>
<keyword evidence="3" id="KW-0378">Hydrolase</keyword>
<dbReference type="NCBIfam" id="TIGR00447">
    <property type="entry name" value="pth"/>
    <property type="match status" value="1"/>
</dbReference>
<reference evidence="7 8" key="1">
    <citation type="submission" date="2019-07" db="EMBL/GenBank/DDBJ databases">
        <authorList>
            <person name="Friedrich A."/>
            <person name="Schacherer J."/>
        </authorList>
    </citation>
    <scope>NUCLEOTIDE SEQUENCE [LARGE SCALE GENOMIC DNA]</scope>
</reference>
<sequence>MSPVKLAFQKFTYSTRARSSMFSKFDPLKDPLILVASIGNPSPQYDNTRHSVGHFMLERYCYKRGYTSPLEIGPYTFKIKSNPDCFMFYHNKGFMNESGKNLCKPWNEFRRFATQKGRNPVLVVLSDELDKDMGKLQIRIQNSSARGHNGLKSIQNVIGKGFTSIKIGIGRNYPAGGKDSDSVSKYVLGKFTFKEFYTLKTQVLLALTNVLNVMQTGAYIYNIRKG</sequence>
<evidence type="ECO:0000256" key="5">
    <source>
        <dbReference type="ARBA" id="ARBA00038063"/>
    </source>
</evidence>
<name>A0A7D9H1Y3_DEKBR</name>
<evidence type="ECO:0000256" key="2">
    <source>
        <dbReference type="ARBA" id="ARBA00022555"/>
    </source>
</evidence>
<dbReference type="Gene3D" id="3.40.50.1470">
    <property type="entry name" value="Peptidyl-tRNA hydrolase"/>
    <property type="match status" value="1"/>
</dbReference>
<dbReference type="InterPro" id="IPR036416">
    <property type="entry name" value="Pept_tRNA_hydro_sf"/>
</dbReference>
<dbReference type="Proteomes" id="UP000478008">
    <property type="component" value="Unassembled WGS sequence"/>
</dbReference>
<dbReference type="PANTHER" id="PTHR17224">
    <property type="entry name" value="PEPTIDYL-TRNA HYDROLASE"/>
    <property type="match status" value="1"/>
</dbReference>
<organism evidence="7 8">
    <name type="scientific">Dekkera bruxellensis</name>
    <name type="common">Brettanomyces custersii</name>
    <dbReference type="NCBI Taxonomy" id="5007"/>
    <lineage>
        <taxon>Eukaryota</taxon>
        <taxon>Fungi</taxon>
        <taxon>Dikarya</taxon>
        <taxon>Ascomycota</taxon>
        <taxon>Saccharomycotina</taxon>
        <taxon>Pichiomycetes</taxon>
        <taxon>Pichiales</taxon>
        <taxon>Pichiaceae</taxon>
        <taxon>Brettanomyces</taxon>
    </lineage>
</organism>
<evidence type="ECO:0000313" key="7">
    <source>
        <dbReference type="EMBL" id="VUG16425.1"/>
    </source>
</evidence>
<dbReference type="GO" id="GO:0004045">
    <property type="term" value="F:peptidyl-tRNA hydrolase activity"/>
    <property type="evidence" value="ECO:0007669"/>
    <property type="project" value="UniProtKB-EC"/>
</dbReference>
<dbReference type="EMBL" id="CABFWN010000001">
    <property type="protein sequence ID" value="VUG16425.1"/>
    <property type="molecule type" value="Genomic_DNA"/>
</dbReference>
<evidence type="ECO:0000256" key="1">
    <source>
        <dbReference type="ARBA" id="ARBA00013260"/>
    </source>
</evidence>
<evidence type="ECO:0000313" key="8">
    <source>
        <dbReference type="Proteomes" id="UP000478008"/>
    </source>
</evidence>
<accession>A0A7D9H1Y3</accession>
<dbReference type="GO" id="GO:0000049">
    <property type="term" value="F:tRNA binding"/>
    <property type="evidence" value="ECO:0007669"/>
    <property type="project" value="UniProtKB-KW"/>
</dbReference>
<dbReference type="AlphaFoldDB" id="A0A7D9H1Y3"/>